<feature type="transmembrane region" description="Helical" evidence="2">
    <location>
        <begin position="110"/>
        <end position="130"/>
    </location>
</feature>
<dbReference type="SUPFAM" id="SSF51294">
    <property type="entry name" value="Hedgehog/intein (Hint) domain"/>
    <property type="match status" value="1"/>
</dbReference>
<comment type="caution">
    <text evidence="4">The sequence shown here is derived from an EMBL/GenBank/DDBJ whole genome shotgun (WGS) entry which is preliminary data.</text>
</comment>
<dbReference type="Gene3D" id="2.170.16.10">
    <property type="entry name" value="Hedgehog/Intein (Hint) domain"/>
    <property type="match status" value="1"/>
</dbReference>
<keyword evidence="2" id="KW-0472">Membrane</keyword>
<dbReference type="CDD" id="cd00081">
    <property type="entry name" value="Hint"/>
    <property type="match status" value="1"/>
</dbReference>
<dbReference type="Proteomes" id="UP001620295">
    <property type="component" value="Unassembled WGS sequence"/>
</dbReference>
<evidence type="ECO:0000313" key="5">
    <source>
        <dbReference type="Proteomes" id="UP001620295"/>
    </source>
</evidence>
<feature type="compositionally biased region" description="Polar residues" evidence="1">
    <location>
        <begin position="267"/>
        <end position="276"/>
    </location>
</feature>
<dbReference type="SMART" id="SM00306">
    <property type="entry name" value="HintN"/>
    <property type="match status" value="1"/>
</dbReference>
<evidence type="ECO:0000256" key="1">
    <source>
        <dbReference type="SAM" id="MobiDB-lite"/>
    </source>
</evidence>
<keyword evidence="5" id="KW-1185">Reference proteome</keyword>
<reference evidence="4 5" key="1">
    <citation type="submission" date="2024-11" db="EMBL/GenBank/DDBJ databases">
        <title>The Natural Products Discovery Center: Release of the First 8490 Sequenced Strains for Exploring Actinobacteria Biosynthetic Diversity.</title>
        <authorList>
            <person name="Kalkreuter E."/>
            <person name="Kautsar S.A."/>
            <person name="Yang D."/>
            <person name="Bader C.D."/>
            <person name="Teijaro C.N."/>
            <person name="Fluegel L."/>
            <person name="Davis C.M."/>
            <person name="Simpson J.R."/>
            <person name="Lauterbach L."/>
            <person name="Steele A.D."/>
            <person name="Gui C."/>
            <person name="Meng S."/>
            <person name="Li G."/>
            <person name="Viehrig K."/>
            <person name="Ye F."/>
            <person name="Su P."/>
            <person name="Kiefer A.F."/>
            <person name="Nichols A."/>
            <person name="Cepeda A.J."/>
            <person name="Yan W."/>
            <person name="Fan B."/>
            <person name="Jiang Y."/>
            <person name="Adhikari A."/>
            <person name="Zheng C.-J."/>
            <person name="Schuster L."/>
            <person name="Cowan T.M."/>
            <person name="Smanski M.J."/>
            <person name="Chevrette M.G."/>
            <person name="De Carvalho L.P.S."/>
            <person name="Shen B."/>
        </authorList>
    </citation>
    <scope>NUCLEOTIDE SEQUENCE [LARGE SCALE GENOMIC DNA]</scope>
    <source>
        <strain evidence="4 5">NPDC020863</strain>
    </source>
</reference>
<feature type="compositionally biased region" description="Low complexity" evidence="1">
    <location>
        <begin position="315"/>
        <end position="326"/>
    </location>
</feature>
<protein>
    <submittedName>
        <fullName evidence="4">Hint domain-containing protein</fullName>
    </submittedName>
</protein>
<name>A0ABW8LRF6_9ACTN</name>
<organism evidence="4 5">
    <name type="scientific">Streptomyces milbemycinicus</name>
    <dbReference type="NCBI Taxonomy" id="476552"/>
    <lineage>
        <taxon>Bacteria</taxon>
        <taxon>Bacillati</taxon>
        <taxon>Actinomycetota</taxon>
        <taxon>Actinomycetes</taxon>
        <taxon>Kitasatosporales</taxon>
        <taxon>Streptomycetaceae</taxon>
        <taxon>Streptomyces</taxon>
    </lineage>
</organism>
<evidence type="ECO:0000259" key="3">
    <source>
        <dbReference type="SMART" id="SM00306"/>
    </source>
</evidence>
<dbReference type="InterPro" id="IPR036844">
    <property type="entry name" value="Hint_dom_sf"/>
</dbReference>
<keyword evidence="2" id="KW-1133">Transmembrane helix</keyword>
<feature type="region of interest" description="Disordered" evidence="1">
    <location>
        <begin position="267"/>
        <end position="289"/>
    </location>
</feature>
<feature type="region of interest" description="Disordered" evidence="1">
    <location>
        <begin position="1"/>
        <end position="100"/>
    </location>
</feature>
<proteinExistence type="predicted"/>
<evidence type="ECO:0000256" key="2">
    <source>
        <dbReference type="SAM" id="Phobius"/>
    </source>
</evidence>
<keyword evidence="2" id="KW-0812">Transmembrane</keyword>
<dbReference type="Pfam" id="PF07591">
    <property type="entry name" value="PT-HINT"/>
    <property type="match status" value="1"/>
</dbReference>
<sequence>MTEPTRPDGQLPPDNQPIQGGPYGPPPQNFPYDPPPAPPYGPPPGSGFGPPPSPPYGPPPASPYGSPPPSHPYGPPPGSPYGPPPPLPPHPPAPGSGRWRLLPSSRRGRLLLFGGVGALVVALLAGLLVWNNTGSGSQKPQAKWNLKPFRQALAELALAPGLRYQDSSANGATKRDVTVTASGSRFGTTGSGTKTLDRDVLHVGGKTFSRWKVDPSPGQDTKPGTETPGKWSAGYEGSSSSAKEVVEQRPTPPELATALSKALDTLESTPAPNESAQWRPRTVNGKRALGVDTSAGRLLITRQKPYRVLRLEPYSPSRSRTPSASAVRQAAAQDSADEDPAETPEVTDGPLDGSDSQGIDLAPVTGDAVDPMFDTLEKQTKELGKATDSGISLTLSGSGSVKCGSGGCTTSHNFTGQITTSAKSRLVSGKVTAVMSATFTIDGKSAGGCTSKQGTFAVTGTSVSGSLSCSNPGAGPTFASIEAQKKAEARARSRANGGRPVQYRIPYTSNALLTARALATVEVKKLIDGVKRERNNKDCGRSHSFPSGTRVLLADGTDRAIEDIRRGDRVAAGVPGLRDTEAQPVTEVFATESDTDFTRITVRTDRGPATLTATDNHPFWLADAKRWKNAGDLRPGDRLRSAAGSPLRVIAVLDQQLRRPTHDLSVAGPRTYYVLAGKTPVLVHNNGGIPQVDNARLQKIVNALYHGLGSPNAIGDGSAMAAANHEAQGGAKVEGKNHLASTAQLRASLNNFLTKDEYKPKGGKKETVVRSARDIRVAKSLIKAIDDAHEGKYKGAAGYEGLEGC</sequence>
<feature type="compositionally biased region" description="Pro residues" evidence="1">
    <location>
        <begin position="23"/>
        <end position="94"/>
    </location>
</feature>
<dbReference type="InterPro" id="IPR003587">
    <property type="entry name" value="Hint_dom_N"/>
</dbReference>
<evidence type="ECO:0000313" key="4">
    <source>
        <dbReference type="EMBL" id="MFK4268497.1"/>
    </source>
</evidence>
<gene>
    <name evidence="4" type="ORF">ACI2L5_26645</name>
</gene>
<feature type="region of interest" description="Disordered" evidence="1">
    <location>
        <begin position="208"/>
        <end position="254"/>
    </location>
</feature>
<accession>A0ABW8LRF6</accession>
<dbReference type="EMBL" id="JBJDQH010000009">
    <property type="protein sequence ID" value="MFK4268497.1"/>
    <property type="molecule type" value="Genomic_DNA"/>
</dbReference>
<feature type="domain" description="Hint" evidence="3">
    <location>
        <begin position="542"/>
        <end position="643"/>
    </location>
</feature>
<feature type="region of interest" description="Disordered" evidence="1">
    <location>
        <begin position="310"/>
        <end position="368"/>
    </location>
</feature>
<dbReference type="RefSeq" id="WP_404747295.1">
    <property type="nucleotide sequence ID" value="NZ_JBJDQH010000009.1"/>
</dbReference>